<dbReference type="Gene3D" id="1.10.101.10">
    <property type="entry name" value="PGBD-like superfamily/PGBD"/>
    <property type="match status" value="1"/>
</dbReference>
<evidence type="ECO:0000313" key="3">
    <source>
        <dbReference type="EMBL" id="GIJ30163.1"/>
    </source>
</evidence>
<feature type="compositionally biased region" description="Pro residues" evidence="1">
    <location>
        <begin position="226"/>
        <end position="244"/>
    </location>
</feature>
<keyword evidence="4" id="KW-1185">Reference proteome</keyword>
<accession>A0ABQ4JHU2</accession>
<evidence type="ECO:0000313" key="4">
    <source>
        <dbReference type="Proteomes" id="UP000653076"/>
    </source>
</evidence>
<gene>
    <name evidence="3" type="ORF">Vqi01_53250</name>
</gene>
<dbReference type="Proteomes" id="UP000653076">
    <property type="component" value="Unassembled WGS sequence"/>
</dbReference>
<dbReference type="EMBL" id="BOPC01000099">
    <property type="protein sequence ID" value="GIJ30163.1"/>
    <property type="molecule type" value="Genomic_DNA"/>
</dbReference>
<dbReference type="Pfam" id="PF01471">
    <property type="entry name" value="PG_binding_1"/>
    <property type="match status" value="1"/>
</dbReference>
<dbReference type="InterPro" id="IPR036366">
    <property type="entry name" value="PGBDSf"/>
</dbReference>
<protein>
    <recommendedName>
        <fullName evidence="2">Peptidoglycan binding-like domain-containing protein</fullName>
    </recommendedName>
</protein>
<dbReference type="InterPro" id="IPR002477">
    <property type="entry name" value="Peptidoglycan-bd-like"/>
</dbReference>
<dbReference type="SUPFAM" id="SSF47090">
    <property type="entry name" value="PGBD-like"/>
    <property type="match status" value="1"/>
</dbReference>
<feature type="domain" description="Peptidoglycan binding-like" evidence="2">
    <location>
        <begin position="152"/>
        <end position="192"/>
    </location>
</feature>
<dbReference type="Gene3D" id="1.20.5.320">
    <property type="entry name" value="6-Phosphogluconate Dehydrogenase, domain 3"/>
    <property type="match status" value="1"/>
</dbReference>
<feature type="region of interest" description="Disordered" evidence="1">
    <location>
        <begin position="219"/>
        <end position="247"/>
    </location>
</feature>
<dbReference type="InterPro" id="IPR036365">
    <property type="entry name" value="PGBD-like_sf"/>
</dbReference>
<dbReference type="RefSeq" id="WP_204037782.1">
    <property type="nucleotide sequence ID" value="NZ_BOPC01000099.1"/>
</dbReference>
<feature type="compositionally biased region" description="Basic and acidic residues" evidence="1">
    <location>
        <begin position="37"/>
        <end position="48"/>
    </location>
</feature>
<comment type="caution">
    <text evidence="3">The sequence shown here is derived from an EMBL/GenBank/DDBJ whole genome shotgun (WGS) entry which is preliminary data.</text>
</comment>
<reference evidence="3 4" key="1">
    <citation type="submission" date="2021-01" db="EMBL/GenBank/DDBJ databases">
        <title>Whole genome shotgun sequence of Verrucosispora qiuiae NBRC 106684.</title>
        <authorList>
            <person name="Komaki H."/>
            <person name="Tamura T."/>
        </authorList>
    </citation>
    <scope>NUCLEOTIDE SEQUENCE [LARGE SCALE GENOMIC DNA]</scope>
    <source>
        <strain evidence="3 4">NBRC 106684</strain>
    </source>
</reference>
<sequence length="262" mass="28698">MAVDWYLNQALTNFRNAVNAAYPNRDKKSDGTIGDAAHQKTSSDHNPDPDGSVDAWDMDVEVNGDGMPYREDIERLKRVFEQHESAQYWIHDHLIASRGSGWVRRVYTGSSPHTEHVHWNTRESHERSTKPWVIPAPTGEVSSMFCKLNDNNDAVEVLQRQLATLGYYKGAIDRHYGPLTAAALLACRKAMGSVVTNGDTYTPAAYEQVQRAYAQRFAGERGAPGPAGPPGPPGPAGPPGPPGNWTPEQVLRLIADTLGKAA</sequence>
<feature type="region of interest" description="Disordered" evidence="1">
    <location>
        <begin position="22"/>
        <end position="53"/>
    </location>
</feature>
<evidence type="ECO:0000256" key="1">
    <source>
        <dbReference type="SAM" id="MobiDB-lite"/>
    </source>
</evidence>
<evidence type="ECO:0000259" key="2">
    <source>
        <dbReference type="Pfam" id="PF01471"/>
    </source>
</evidence>
<proteinExistence type="predicted"/>
<name>A0ABQ4JHU2_9ACTN</name>
<organism evidence="3 4">
    <name type="scientific">Micromonospora qiuiae</name>
    <dbReference type="NCBI Taxonomy" id="502268"/>
    <lineage>
        <taxon>Bacteria</taxon>
        <taxon>Bacillati</taxon>
        <taxon>Actinomycetota</taxon>
        <taxon>Actinomycetes</taxon>
        <taxon>Micromonosporales</taxon>
        <taxon>Micromonosporaceae</taxon>
        <taxon>Micromonospora</taxon>
    </lineage>
</organism>